<feature type="transmembrane region" description="Helical" evidence="1">
    <location>
        <begin position="46"/>
        <end position="64"/>
    </location>
</feature>
<keyword evidence="1" id="KW-1133">Transmembrane helix</keyword>
<evidence type="ECO:0000313" key="2">
    <source>
        <dbReference type="EMBL" id="SIO25488.1"/>
    </source>
</evidence>
<feature type="transmembrane region" description="Helical" evidence="1">
    <location>
        <begin position="6"/>
        <end position="26"/>
    </location>
</feature>
<evidence type="ECO:0000313" key="3">
    <source>
        <dbReference type="Proteomes" id="UP000185062"/>
    </source>
</evidence>
<keyword evidence="1" id="KW-0812">Transmembrane</keyword>
<dbReference type="eggNOG" id="ENOG503194C">
    <property type="taxonomic scope" value="Bacteria"/>
</dbReference>
<proteinExistence type="predicted"/>
<reference evidence="2 3" key="1">
    <citation type="submission" date="2016-12" db="EMBL/GenBank/DDBJ databases">
        <authorList>
            <person name="Song W.-J."/>
            <person name="Kurnit D.M."/>
        </authorList>
    </citation>
    <scope>NUCLEOTIDE SEQUENCE [LARGE SCALE GENOMIC DNA]</scope>
    <source>
        <strain evidence="2 3">ATCC 49181</strain>
    </source>
</reference>
<keyword evidence="3" id="KW-1185">Reference proteome</keyword>
<keyword evidence="1" id="KW-0472">Membrane</keyword>
<evidence type="ECO:0000256" key="1">
    <source>
        <dbReference type="SAM" id="Phobius"/>
    </source>
</evidence>
<protein>
    <submittedName>
        <fullName evidence="2">Uncharacterized protein</fullName>
    </submittedName>
</protein>
<organism evidence="2 3">
    <name type="scientific">Nitrosomonas cryotolerans ATCC 49181</name>
    <dbReference type="NCBI Taxonomy" id="1131553"/>
    <lineage>
        <taxon>Bacteria</taxon>
        <taxon>Pseudomonadati</taxon>
        <taxon>Pseudomonadota</taxon>
        <taxon>Betaproteobacteria</taxon>
        <taxon>Nitrosomonadales</taxon>
        <taxon>Nitrosomonadaceae</taxon>
        <taxon>Nitrosomonas</taxon>
    </lineage>
</organism>
<dbReference type="RefSeq" id="WP_028461191.1">
    <property type="nucleotide sequence ID" value="NZ_FSRO01000001.1"/>
</dbReference>
<dbReference type="Proteomes" id="UP000185062">
    <property type="component" value="Unassembled WGS sequence"/>
</dbReference>
<dbReference type="EMBL" id="FSRO01000001">
    <property type="protein sequence ID" value="SIO25488.1"/>
    <property type="molecule type" value="Genomic_DNA"/>
</dbReference>
<gene>
    <name evidence="2" type="ORF">SAMN02743940_1468</name>
</gene>
<dbReference type="AlphaFoldDB" id="A0A1N6I076"/>
<sequence>MHPIVPAIMALGAITFLIGIFVLAWFGIQKIKIVKLMGKEYTSWRFTLSTIGSGVLLIMSSILFHQHFPYEPETEPNVQQFQSVLSPNLKYELDLILSNNKNGATASYISQFQQEYQKALQDEDDKTTQILKLELAYKLRTELEGQGYTPDQAEQNITRIMKLL</sequence>
<name>A0A1N6I076_9PROT</name>
<accession>A0A1N6I076</accession>